<evidence type="ECO:0000313" key="2">
    <source>
        <dbReference type="EMBL" id="CAA9547614.1"/>
    </source>
</evidence>
<organism evidence="2">
    <name type="scientific">uncultured Thermoleophilia bacterium</name>
    <dbReference type="NCBI Taxonomy" id="1497501"/>
    <lineage>
        <taxon>Bacteria</taxon>
        <taxon>Bacillati</taxon>
        <taxon>Actinomycetota</taxon>
        <taxon>Thermoleophilia</taxon>
        <taxon>environmental samples</taxon>
    </lineage>
</organism>
<comment type="similarity">
    <text evidence="1">Belongs to the BtpA family.</text>
</comment>
<feature type="non-terminal residue" evidence="2">
    <location>
        <position position="1"/>
    </location>
</feature>
<dbReference type="InterPro" id="IPR005137">
    <property type="entry name" value="BtpA"/>
</dbReference>
<dbReference type="Pfam" id="PF03437">
    <property type="entry name" value="BtpA"/>
    <property type="match status" value="1"/>
</dbReference>
<proteinExistence type="inferred from homology"/>
<dbReference type="InterPro" id="IPR011060">
    <property type="entry name" value="RibuloseP-bd_barrel"/>
</dbReference>
<name>A0A6J4UG42_9ACTN</name>
<reference evidence="2" key="1">
    <citation type="submission" date="2020-02" db="EMBL/GenBank/DDBJ databases">
        <authorList>
            <person name="Meier V. D."/>
        </authorList>
    </citation>
    <scope>NUCLEOTIDE SEQUENCE</scope>
    <source>
        <strain evidence="2">AVDCRST_MAG79</strain>
    </source>
</reference>
<dbReference type="EMBL" id="CADCWC010000367">
    <property type="protein sequence ID" value="CAA9547614.1"/>
    <property type="molecule type" value="Genomic_DNA"/>
</dbReference>
<dbReference type="PANTHER" id="PTHR21381:SF3">
    <property type="entry name" value="SGC REGION PROTEIN SGCQ-RELATED"/>
    <property type="match status" value="1"/>
</dbReference>
<dbReference type="AlphaFoldDB" id="A0A6J4UG42"/>
<protein>
    <submittedName>
        <fullName evidence="2">Photosystem I assembly BtpA</fullName>
    </submittedName>
</protein>
<accession>A0A6J4UG42</accession>
<gene>
    <name evidence="2" type="ORF">AVDCRST_MAG79-2434</name>
</gene>
<dbReference type="SUPFAM" id="SSF51366">
    <property type="entry name" value="Ribulose-phoshate binding barrel"/>
    <property type="match status" value="1"/>
</dbReference>
<evidence type="ECO:0000256" key="1">
    <source>
        <dbReference type="ARBA" id="ARBA00006007"/>
    </source>
</evidence>
<sequence length="180" mass="18907">RPFGVDFLWDARCALAVAVATGAAFMRGVCTGVWESDMGLFRTDAAALLRERRRLHADDLVICMNVTPEFASPIGHRTPAQAARSAVVSSLADAILVSGAMAGVEPEAATVAAVRDAVPPEVPVLLNTGAKAGTIAGYLAHADGCIVGSDLKHDGYTWNPVSRERAFRFVEAARTGRTSA</sequence>
<dbReference type="PANTHER" id="PTHR21381">
    <property type="entry name" value="ZGC:162297"/>
    <property type="match status" value="1"/>
</dbReference>